<dbReference type="Gene3D" id="3.20.20.80">
    <property type="entry name" value="Glycosidases"/>
    <property type="match status" value="1"/>
</dbReference>
<reference evidence="2 3" key="1">
    <citation type="submission" date="2016-11" db="EMBL/GenBank/DDBJ databases">
        <title>Trade-off between light-utilization and light-protection in marine flavobacteria.</title>
        <authorList>
            <person name="Kumagai Y."/>
        </authorList>
    </citation>
    <scope>NUCLEOTIDE SEQUENCE [LARGE SCALE GENOMIC DNA]</scope>
    <source>
        <strain evidence="2 3">NBRC 107741</strain>
    </source>
</reference>
<dbReference type="InterPro" id="IPR017853">
    <property type="entry name" value="GH"/>
</dbReference>
<name>A0A2S7KRL7_9FLAO</name>
<organism evidence="2 3">
    <name type="scientific">Aureitalea marina</name>
    <dbReference type="NCBI Taxonomy" id="930804"/>
    <lineage>
        <taxon>Bacteria</taxon>
        <taxon>Pseudomonadati</taxon>
        <taxon>Bacteroidota</taxon>
        <taxon>Flavobacteriia</taxon>
        <taxon>Flavobacteriales</taxon>
        <taxon>Flavobacteriaceae</taxon>
        <taxon>Aureitalea</taxon>
    </lineage>
</organism>
<accession>A0A2S7KRL7</accession>
<dbReference type="RefSeq" id="WP_104813204.1">
    <property type="nucleotide sequence ID" value="NZ_MQUB01000001.1"/>
</dbReference>
<keyword evidence="1" id="KW-0472">Membrane</keyword>
<evidence type="ECO:0000256" key="1">
    <source>
        <dbReference type="SAM" id="Phobius"/>
    </source>
</evidence>
<proteinExistence type="predicted"/>
<comment type="caution">
    <text evidence="2">The sequence shown here is derived from an EMBL/GenBank/DDBJ whole genome shotgun (WGS) entry which is preliminary data.</text>
</comment>
<feature type="transmembrane region" description="Helical" evidence="1">
    <location>
        <begin position="12"/>
        <end position="30"/>
    </location>
</feature>
<feature type="transmembrane region" description="Helical" evidence="1">
    <location>
        <begin position="50"/>
        <end position="72"/>
    </location>
</feature>
<dbReference type="InterPro" id="IPR055151">
    <property type="entry name" value="GH113"/>
</dbReference>
<keyword evidence="1" id="KW-1133">Transmembrane helix</keyword>
<keyword evidence="3" id="KW-1185">Reference proteome</keyword>
<feature type="transmembrane region" description="Helical" evidence="1">
    <location>
        <begin position="92"/>
        <end position="110"/>
    </location>
</feature>
<protein>
    <recommendedName>
        <fullName evidence="4">GTA TIM-barrel-like domain-containing protein</fullName>
    </recommendedName>
</protein>
<dbReference type="CDD" id="cd19608">
    <property type="entry name" value="GH113_mannanase-like"/>
    <property type="match status" value="1"/>
</dbReference>
<dbReference type="SUPFAM" id="SSF51445">
    <property type="entry name" value="(Trans)glycosidases"/>
    <property type="match status" value="1"/>
</dbReference>
<dbReference type="EMBL" id="MQUB01000001">
    <property type="protein sequence ID" value="PQB05269.1"/>
    <property type="molecule type" value="Genomic_DNA"/>
</dbReference>
<keyword evidence="1" id="KW-0812">Transmembrane</keyword>
<dbReference type="OrthoDB" id="9773531at2"/>
<gene>
    <name evidence="2" type="ORF">BST85_10520</name>
</gene>
<dbReference type="Proteomes" id="UP000239800">
    <property type="component" value="Unassembled WGS sequence"/>
</dbReference>
<dbReference type="Pfam" id="PF22612">
    <property type="entry name" value="GH113"/>
    <property type="match status" value="1"/>
</dbReference>
<dbReference type="AlphaFoldDB" id="A0A2S7KRL7"/>
<evidence type="ECO:0000313" key="3">
    <source>
        <dbReference type="Proteomes" id="UP000239800"/>
    </source>
</evidence>
<evidence type="ECO:0008006" key="4">
    <source>
        <dbReference type="Google" id="ProtNLM"/>
    </source>
</evidence>
<evidence type="ECO:0000313" key="2">
    <source>
        <dbReference type="EMBL" id="PQB05269.1"/>
    </source>
</evidence>
<sequence>MNRPRLREEIRPLLIVYLVNWLFWFLLITLRMVTRGGSFERGVEQFADLLVYSSFLIGIHIFFALFYTIFLIVRYFIRVGRKLGLRPMIRQLVLRLFLPVGLIAMTYSLLVKANASEDFNAPLGPETLNLTGKVKDLYQEDQKQRGMTLFGWREINDTAIDKLVEHHVEWLALVPFMYQQNPDKGEVYRRDQYDSFTGGDSIFIRYIDHLHQRGIKVQFKPHLWMGEGWRSDIEQPDRESWEKWFDSYERHMLHYAQLAQASGADLFCIGTELHTAVINNPERWRELIVKIREIYSGPLTYAANWYEEFEDVQFWDELDFIGIQAYFPLTKKPSPDLASIKEGWQPHLDKLQALSERYSKKILFTEIGYKSEASATVKPWEWEPALSQLTRKKSDETQHLAYQAVFEEIWDQPWFTGMYIWQWDIRSKAENATTDLDFSPRYKAASFTISKGYGD</sequence>